<dbReference type="Proteomes" id="UP001583186">
    <property type="component" value="Unassembled WGS sequence"/>
</dbReference>
<proteinExistence type="predicted"/>
<feature type="domain" description="DUF7881" evidence="1">
    <location>
        <begin position="12"/>
        <end position="84"/>
    </location>
</feature>
<protein>
    <recommendedName>
        <fullName evidence="1">DUF7881 domain-containing protein</fullName>
    </recommendedName>
</protein>
<comment type="caution">
    <text evidence="2">The sequence shown here is derived from an EMBL/GenBank/DDBJ whole genome shotgun (WGS) entry which is preliminary data.</text>
</comment>
<sequence length="174" mass="19202">MATNPLGRTLTRNVFFADLRDPSVDLGGLVATEGITNDIFHTIIEIALDLPDSADFGIQDSNGESVLRDDNQLSPGRYLILSDTVLVPSTQKYFTRAHSASTGTRLQAFKDQVRERDGRCVISKVRSLGPQYGLWEGFEAAHIVPLAYASEWRNRGFANLISIPPPHPHQADLI</sequence>
<name>A0ABR3Z3P7_9PEZI</name>
<evidence type="ECO:0000313" key="3">
    <source>
        <dbReference type="Proteomes" id="UP001583186"/>
    </source>
</evidence>
<evidence type="ECO:0000259" key="1">
    <source>
        <dbReference type="Pfam" id="PF25324"/>
    </source>
</evidence>
<gene>
    <name evidence="2" type="ORF">Sste5346_005386</name>
</gene>
<evidence type="ECO:0000313" key="2">
    <source>
        <dbReference type="EMBL" id="KAL1895240.1"/>
    </source>
</evidence>
<dbReference type="EMBL" id="JAWCUI010000028">
    <property type="protein sequence ID" value="KAL1895240.1"/>
    <property type="molecule type" value="Genomic_DNA"/>
</dbReference>
<keyword evidence="3" id="KW-1185">Reference proteome</keyword>
<organism evidence="2 3">
    <name type="scientific">Sporothrix stenoceras</name>
    <dbReference type="NCBI Taxonomy" id="5173"/>
    <lineage>
        <taxon>Eukaryota</taxon>
        <taxon>Fungi</taxon>
        <taxon>Dikarya</taxon>
        <taxon>Ascomycota</taxon>
        <taxon>Pezizomycotina</taxon>
        <taxon>Sordariomycetes</taxon>
        <taxon>Sordariomycetidae</taxon>
        <taxon>Ophiostomatales</taxon>
        <taxon>Ophiostomataceae</taxon>
        <taxon>Sporothrix</taxon>
    </lineage>
</organism>
<reference evidence="2 3" key="1">
    <citation type="journal article" date="2024" name="IMA Fungus">
        <title>IMA Genome - F19 : A genome assembly and annotation guide to empower mycologists, including annotated draft genome sequences of Ceratocystis pirilliformis, Diaporthe australafricana, Fusarium ophioides, Paecilomyces lecythidis, and Sporothrix stenoceras.</title>
        <authorList>
            <person name="Aylward J."/>
            <person name="Wilson A.M."/>
            <person name="Visagie C.M."/>
            <person name="Spraker J."/>
            <person name="Barnes I."/>
            <person name="Buitendag C."/>
            <person name="Ceriani C."/>
            <person name="Del Mar Angel L."/>
            <person name="du Plessis D."/>
            <person name="Fuchs T."/>
            <person name="Gasser K."/>
            <person name="Kramer D."/>
            <person name="Li W."/>
            <person name="Munsamy K."/>
            <person name="Piso A."/>
            <person name="Price J.L."/>
            <person name="Sonnekus B."/>
            <person name="Thomas C."/>
            <person name="van der Nest A."/>
            <person name="van Dijk A."/>
            <person name="van Heerden A."/>
            <person name="van Vuuren N."/>
            <person name="Yilmaz N."/>
            <person name="Duong T.A."/>
            <person name="van der Merwe N.A."/>
            <person name="Wingfield M.J."/>
            <person name="Wingfield B.D."/>
        </authorList>
    </citation>
    <scope>NUCLEOTIDE SEQUENCE [LARGE SCALE GENOMIC DNA]</scope>
    <source>
        <strain evidence="2 3">CMW 5346</strain>
    </source>
</reference>
<dbReference type="Pfam" id="PF25324">
    <property type="entry name" value="DUF7881"/>
    <property type="match status" value="1"/>
</dbReference>
<accession>A0ABR3Z3P7</accession>
<dbReference type="InterPro" id="IPR057203">
    <property type="entry name" value="DUF7881"/>
</dbReference>